<evidence type="ECO:0000313" key="2">
    <source>
        <dbReference type="EMBL" id="ETW09156.1"/>
    </source>
</evidence>
<dbReference type="AlphaFoldDB" id="A0A024URS9"/>
<dbReference type="EMBL" id="KI913953">
    <property type="protein sequence ID" value="ETW09156.1"/>
    <property type="molecule type" value="Genomic_DNA"/>
</dbReference>
<dbReference type="VEuPathDB" id="FungiDB:H310_01590"/>
<dbReference type="EMBL" id="QUSY01000008">
    <property type="protein sequence ID" value="RHY35157.1"/>
    <property type="molecule type" value="Genomic_DNA"/>
</dbReference>
<feature type="compositionally biased region" description="Low complexity" evidence="1">
    <location>
        <begin position="116"/>
        <end position="125"/>
    </location>
</feature>
<dbReference type="Proteomes" id="UP000285060">
    <property type="component" value="Unassembled WGS sequence"/>
</dbReference>
<dbReference type="GeneID" id="20078640"/>
<proteinExistence type="predicted"/>
<protein>
    <submittedName>
        <fullName evidence="2">Uncharacterized protein</fullName>
    </submittedName>
</protein>
<gene>
    <name evidence="3" type="ORF">DYB32_000385</name>
    <name evidence="2" type="ORF">H310_01590</name>
</gene>
<dbReference type="RefSeq" id="XP_008862961.1">
    <property type="nucleotide sequence ID" value="XM_008864739.1"/>
</dbReference>
<evidence type="ECO:0000256" key="1">
    <source>
        <dbReference type="SAM" id="MobiDB-lite"/>
    </source>
</evidence>
<reference evidence="2" key="1">
    <citation type="submission" date="2013-12" db="EMBL/GenBank/DDBJ databases">
        <title>The Genome Sequence of Aphanomyces invadans NJM9701.</title>
        <authorList>
            <consortium name="The Broad Institute Genomics Platform"/>
            <person name="Russ C."/>
            <person name="Tyler B."/>
            <person name="van West P."/>
            <person name="Dieguez-Uribeondo J."/>
            <person name="Young S.K."/>
            <person name="Zeng Q."/>
            <person name="Gargeya S."/>
            <person name="Fitzgerald M."/>
            <person name="Abouelleil A."/>
            <person name="Alvarado L."/>
            <person name="Chapman S.B."/>
            <person name="Gainer-Dewar J."/>
            <person name="Goldberg J."/>
            <person name="Griggs A."/>
            <person name="Gujja S."/>
            <person name="Hansen M."/>
            <person name="Howarth C."/>
            <person name="Imamovic A."/>
            <person name="Ireland A."/>
            <person name="Larimer J."/>
            <person name="McCowan C."/>
            <person name="Murphy C."/>
            <person name="Pearson M."/>
            <person name="Poon T.W."/>
            <person name="Priest M."/>
            <person name="Roberts A."/>
            <person name="Saif S."/>
            <person name="Shea T."/>
            <person name="Sykes S."/>
            <person name="Wortman J."/>
            <person name="Nusbaum C."/>
            <person name="Birren B."/>
        </authorList>
    </citation>
    <scope>NUCLEOTIDE SEQUENCE [LARGE SCALE GENOMIC DNA]</scope>
    <source>
        <strain evidence="2">NJM9701</strain>
    </source>
</reference>
<name>A0A024URS9_9STRA</name>
<feature type="compositionally biased region" description="Polar residues" evidence="1">
    <location>
        <begin position="137"/>
        <end position="153"/>
    </location>
</feature>
<keyword evidence="4" id="KW-1185">Reference proteome</keyword>
<reference evidence="3 4" key="2">
    <citation type="submission" date="2018-08" db="EMBL/GenBank/DDBJ databases">
        <title>Aphanomyces genome sequencing and annotation.</title>
        <authorList>
            <person name="Minardi D."/>
            <person name="Oidtmann B."/>
            <person name="Van Der Giezen M."/>
            <person name="Studholme D.J."/>
        </authorList>
    </citation>
    <scope>NUCLEOTIDE SEQUENCE [LARGE SCALE GENOMIC DNA]</scope>
    <source>
        <strain evidence="3 4">NJM0002</strain>
    </source>
</reference>
<organism evidence="2">
    <name type="scientific">Aphanomyces invadans</name>
    <dbReference type="NCBI Taxonomy" id="157072"/>
    <lineage>
        <taxon>Eukaryota</taxon>
        <taxon>Sar</taxon>
        <taxon>Stramenopiles</taxon>
        <taxon>Oomycota</taxon>
        <taxon>Saprolegniomycetes</taxon>
        <taxon>Saprolegniales</taxon>
        <taxon>Verrucalvaceae</taxon>
        <taxon>Aphanomyces</taxon>
    </lineage>
</organism>
<sequence length="153" mass="16980">MDVLDASYDSVDEVDEDAELELSCALQDLATRCKSFSAKMTEDLPEIEDGEVSEDEDLPRFFAADDKAVGGGRRPRGDKGTAADDGDEYYNQTHEELTSIQSNIKHLLEKLERAATTQTTSSSTTVYRDFENDNDAKPTTNGRFGATNQRQEK</sequence>
<accession>A0A024URS9</accession>
<feature type="region of interest" description="Disordered" evidence="1">
    <location>
        <begin position="65"/>
        <end position="87"/>
    </location>
</feature>
<evidence type="ECO:0000313" key="4">
    <source>
        <dbReference type="Proteomes" id="UP000285060"/>
    </source>
</evidence>
<evidence type="ECO:0000313" key="3">
    <source>
        <dbReference type="EMBL" id="RHY35157.1"/>
    </source>
</evidence>
<feature type="region of interest" description="Disordered" evidence="1">
    <location>
        <begin position="114"/>
        <end position="153"/>
    </location>
</feature>